<organism evidence="6 7">
    <name type="scientific">Aureimonas altamirensis</name>
    <dbReference type="NCBI Taxonomy" id="370622"/>
    <lineage>
        <taxon>Bacteria</taxon>
        <taxon>Pseudomonadati</taxon>
        <taxon>Pseudomonadota</taxon>
        <taxon>Alphaproteobacteria</taxon>
        <taxon>Hyphomicrobiales</taxon>
        <taxon>Aurantimonadaceae</taxon>
        <taxon>Aureimonas</taxon>
    </lineage>
</organism>
<evidence type="ECO:0000313" key="7">
    <source>
        <dbReference type="Proteomes" id="UP000030826"/>
    </source>
</evidence>
<evidence type="ECO:0000256" key="1">
    <source>
        <dbReference type="ARBA" id="ARBA00007734"/>
    </source>
</evidence>
<name>A0A0B1QBL0_9HYPH</name>
<evidence type="ECO:0000259" key="5">
    <source>
        <dbReference type="Pfam" id="PF01464"/>
    </source>
</evidence>
<dbReference type="SUPFAM" id="SSF53955">
    <property type="entry name" value="Lysozyme-like"/>
    <property type="match status" value="1"/>
</dbReference>
<proteinExistence type="inferred from homology"/>
<protein>
    <recommendedName>
        <fullName evidence="5">Transglycosylase SLT domain-containing protein</fullName>
    </recommendedName>
</protein>
<comment type="similarity">
    <text evidence="1">Belongs to the transglycosylase Slt family.</text>
</comment>
<dbReference type="InterPro" id="IPR023346">
    <property type="entry name" value="Lysozyme-like_dom_sf"/>
</dbReference>
<dbReference type="STRING" id="370622.LA66_06275"/>
<evidence type="ECO:0000313" key="6">
    <source>
        <dbReference type="EMBL" id="KHJ56190.1"/>
    </source>
</evidence>
<reference evidence="6 7" key="1">
    <citation type="submission" date="2014-09" db="EMBL/GenBank/DDBJ databases">
        <title>Isolation and characterization of Aurantimonas altamirensis ON-56566 from clinical sample following a dog bite.</title>
        <authorList>
            <person name="Eshaghi A."/>
            <person name="Li A."/>
            <person name="Shahinas D."/>
            <person name="Bahn P."/>
            <person name="Kus J.V."/>
            <person name="Patel S.N."/>
        </authorList>
    </citation>
    <scope>NUCLEOTIDE SEQUENCE [LARGE SCALE GENOMIC DNA]</scope>
    <source>
        <strain evidence="6 7">ON-56566</strain>
    </source>
</reference>
<feature type="chain" id="PRO_5002059812" description="Transglycosylase SLT domain-containing protein" evidence="4">
    <location>
        <begin position="25"/>
        <end position="173"/>
    </location>
</feature>
<dbReference type="Gene3D" id="1.10.530.10">
    <property type="match status" value="1"/>
</dbReference>
<dbReference type="PANTHER" id="PTHR37423:SF2">
    <property type="entry name" value="MEMBRANE-BOUND LYTIC MUREIN TRANSGLYCOSYLASE C"/>
    <property type="match status" value="1"/>
</dbReference>
<feature type="signal peptide" evidence="4">
    <location>
        <begin position="1"/>
        <end position="24"/>
    </location>
</feature>
<dbReference type="Pfam" id="PF01464">
    <property type="entry name" value="SLT"/>
    <property type="match status" value="1"/>
</dbReference>
<evidence type="ECO:0000256" key="4">
    <source>
        <dbReference type="SAM" id="SignalP"/>
    </source>
</evidence>
<sequence length="173" mass="18844">MMNRLPLLAGVVMMSLALIPAARADTASSTSTAPMETGKPERTVETPFNDMPYAELIATEAERAGVRLELAHAVIFVESNYRPDVTGSAGEVGLMQIKLATARDMGFKGTRKQLYDPATNLRYGMRYLAGAKEKGGGTLCGTILKYNAGHYAKRSNPTSRQYCRKVQVQMASY</sequence>
<dbReference type="Proteomes" id="UP000030826">
    <property type="component" value="Unassembled WGS sequence"/>
</dbReference>
<keyword evidence="4" id="KW-0732">Signal</keyword>
<comment type="caution">
    <text evidence="6">The sequence shown here is derived from an EMBL/GenBank/DDBJ whole genome shotgun (WGS) entry which is preliminary data.</text>
</comment>
<feature type="region of interest" description="Disordered" evidence="3">
    <location>
        <begin position="27"/>
        <end position="46"/>
    </location>
</feature>
<dbReference type="EMBL" id="JRFJ01000001">
    <property type="protein sequence ID" value="KHJ56190.1"/>
    <property type="molecule type" value="Genomic_DNA"/>
</dbReference>
<comment type="similarity">
    <text evidence="2">Belongs to the virb1 family.</text>
</comment>
<evidence type="ECO:0000256" key="2">
    <source>
        <dbReference type="ARBA" id="ARBA00009387"/>
    </source>
</evidence>
<dbReference type="PANTHER" id="PTHR37423">
    <property type="entry name" value="SOLUBLE LYTIC MUREIN TRANSGLYCOSYLASE-RELATED"/>
    <property type="match status" value="1"/>
</dbReference>
<evidence type="ECO:0000256" key="3">
    <source>
        <dbReference type="SAM" id="MobiDB-lite"/>
    </source>
</evidence>
<feature type="domain" description="Transglycosylase SLT" evidence="5">
    <location>
        <begin position="56"/>
        <end position="156"/>
    </location>
</feature>
<accession>A0A0B1QBL0</accession>
<dbReference type="AlphaFoldDB" id="A0A0B1QBL0"/>
<dbReference type="InterPro" id="IPR008258">
    <property type="entry name" value="Transglycosylase_SLT_dom_1"/>
</dbReference>
<gene>
    <name evidence="6" type="ORF">LA66_06275</name>
</gene>